<protein>
    <submittedName>
        <fullName evidence="7">LysE family transporter</fullName>
    </submittedName>
</protein>
<evidence type="ECO:0000256" key="6">
    <source>
        <dbReference type="SAM" id="Phobius"/>
    </source>
</evidence>
<evidence type="ECO:0000256" key="1">
    <source>
        <dbReference type="ARBA" id="ARBA00004651"/>
    </source>
</evidence>
<evidence type="ECO:0000256" key="5">
    <source>
        <dbReference type="ARBA" id="ARBA00023136"/>
    </source>
</evidence>
<organism evidence="7 8">
    <name type="scientific">Asprobacillus argus</name>
    <dbReference type="NCBI Taxonomy" id="3076534"/>
    <lineage>
        <taxon>Bacteria</taxon>
        <taxon>Pseudomonadati</taxon>
        <taxon>Bacteroidota</taxon>
        <taxon>Flavobacteriia</taxon>
        <taxon>Flavobacteriales</taxon>
        <taxon>Flavobacteriaceae</taxon>
        <taxon>Asprobacillus</taxon>
    </lineage>
</organism>
<feature type="transmembrane region" description="Helical" evidence="6">
    <location>
        <begin position="185"/>
        <end position="203"/>
    </location>
</feature>
<reference evidence="7 8" key="1">
    <citation type="submission" date="2023-09" db="EMBL/GenBank/DDBJ databases">
        <title>Novel taxa isolated from Blanes Bay.</title>
        <authorList>
            <person name="Rey-Velasco X."/>
            <person name="Lucena T."/>
        </authorList>
    </citation>
    <scope>NUCLEOTIDE SEQUENCE [LARGE SCALE GENOMIC DNA]</scope>
    <source>
        <strain evidence="7 8">S356</strain>
    </source>
</reference>
<comment type="subcellular location">
    <subcellularLocation>
        <location evidence="1">Cell membrane</location>
        <topology evidence="1">Multi-pass membrane protein</topology>
    </subcellularLocation>
</comment>
<evidence type="ECO:0000313" key="7">
    <source>
        <dbReference type="EMBL" id="MDT7831348.1"/>
    </source>
</evidence>
<comment type="caution">
    <text evidence="7">The sequence shown here is derived from an EMBL/GenBank/DDBJ whole genome shotgun (WGS) entry which is preliminary data.</text>
</comment>
<keyword evidence="5 6" id="KW-0472">Membrane</keyword>
<gene>
    <name evidence="7" type="ORF">RQM59_03095</name>
</gene>
<dbReference type="Proteomes" id="UP001257277">
    <property type="component" value="Unassembled WGS sequence"/>
</dbReference>
<evidence type="ECO:0000256" key="2">
    <source>
        <dbReference type="ARBA" id="ARBA00022475"/>
    </source>
</evidence>
<evidence type="ECO:0000256" key="3">
    <source>
        <dbReference type="ARBA" id="ARBA00022692"/>
    </source>
</evidence>
<accession>A0ABU3LCM4</accession>
<feature type="transmembrane region" description="Helical" evidence="6">
    <location>
        <begin position="112"/>
        <end position="139"/>
    </location>
</feature>
<name>A0ABU3LCM4_9FLAO</name>
<dbReference type="RefSeq" id="WP_349240595.1">
    <property type="nucleotide sequence ID" value="NZ_JAVTTO010000001.1"/>
</dbReference>
<keyword evidence="4 6" id="KW-1133">Transmembrane helix</keyword>
<feature type="transmembrane region" description="Helical" evidence="6">
    <location>
        <begin position="6"/>
        <end position="28"/>
    </location>
</feature>
<dbReference type="EMBL" id="JAVTTO010000001">
    <property type="protein sequence ID" value="MDT7831348.1"/>
    <property type="molecule type" value="Genomic_DNA"/>
</dbReference>
<feature type="transmembrane region" description="Helical" evidence="6">
    <location>
        <begin position="145"/>
        <end position="165"/>
    </location>
</feature>
<feature type="transmembrane region" description="Helical" evidence="6">
    <location>
        <begin position="71"/>
        <end position="91"/>
    </location>
</feature>
<dbReference type="Pfam" id="PF01810">
    <property type="entry name" value="LysE"/>
    <property type="match status" value="1"/>
</dbReference>
<keyword evidence="8" id="KW-1185">Reference proteome</keyword>
<proteinExistence type="predicted"/>
<keyword evidence="3 6" id="KW-0812">Transmembrane</keyword>
<sequence>MNIAVPFILGFATSFLGTIFPSMLNMTAVKTSLDKNNTEAVRFALGVSIVVLAQAYLAILFAKYLHNNPAFIQNIQIIGAGILAILSVYFFMQSKKERRYREKEHVSNSFMFGVVLSSLNIFAIPFFCEITSVLGMFGWLRFENASTATFVLGSAIGTFCLLNMYIMYAHKIKNRSQRVVKDLNIVLAGLTGVLAIFTMLNAFF</sequence>
<feature type="transmembrane region" description="Helical" evidence="6">
    <location>
        <begin position="40"/>
        <end position="65"/>
    </location>
</feature>
<dbReference type="InterPro" id="IPR001123">
    <property type="entry name" value="LeuE-type"/>
</dbReference>
<evidence type="ECO:0000313" key="8">
    <source>
        <dbReference type="Proteomes" id="UP001257277"/>
    </source>
</evidence>
<evidence type="ECO:0000256" key="4">
    <source>
        <dbReference type="ARBA" id="ARBA00022989"/>
    </source>
</evidence>
<keyword evidence="2" id="KW-1003">Cell membrane</keyword>